<dbReference type="PANTHER" id="PTHR31297">
    <property type="entry name" value="GLUCAN ENDO-1,6-BETA-GLUCOSIDASE B"/>
    <property type="match status" value="1"/>
</dbReference>
<dbReference type="Gene3D" id="3.20.20.80">
    <property type="entry name" value="Glycosidases"/>
    <property type="match status" value="1"/>
</dbReference>
<keyword evidence="16" id="KW-1185">Reference proteome</keyword>
<dbReference type="InterPro" id="IPR001547">
    <property type="entry name" value="Glyco_hydro_5"/>
</dbReference>
<keyword evidence="6" id="KW-1133">Transmembrane helix</keyword>
<dbReference type="GO" id="GO:0009986">
    <property type="term" value="C:cell surface"/>
    <property type="evidence" value="ECO:0007669"/>
    <property type="project" value="TreeGrafter"/>
</dbReference>
<evidence type="ECO:0000313" key="15">
    <source>
        <dbReference type="EMBL" id="BDI31659.1"/>
    </source>
</evidence>
<dbReference type="PANTHER" id="PTHR31297:SF34">
    <property type="entry name" value="GLUCAN 1,3-BETA-GLUCOSIDASE 2"/>
    <property type="match status" value="1"/>
</dbReference>
<dbReference type="AlphaFoldDB" id="A0A402D1C2"/>
<keyword evidence="2" id="KW-1003">Cell membrane</keyword>
<feature type="domain" description="Glycoside hydrolase family 5" evidence="14">
    <location>
        <begin position="107"/>
        <end position="345"/>
    </location>
</feature>
<evidence type="ECO:0000256" key="9">
    <source>
        <dbReference type="ARBA" id="ARBA00023295"/>
    </source>
</evidence>
<dbReference type="RefSeq" id="WP_119323289.1">
    <property type="nucleotide sequence ID" value="NZ_AP025739.1"/>
</dbReference>
<protein>
    <recommendedName>
        <fullName evidence="12">Exo-1,3-beta-glucanase D</fullName>
    </recommendedName>
</protein>
<dbReference type="Proteomes" id="UP000287394">
    <property type="component" value="Chromosome"/>
</dbReference>
<comment type="function">
    <text evidence="11">Glucosidase involved in the degradation of cellulosic biomass. Active on lichenan.</text>
</comment>
<dbReference type="Pfam" id="PF00150">
    <property type="entry name" value="Cellulase"/>
    <property type="match status" value="1"/>
</dbReference>
<dbReference type="KEGG" id="ccot:CCAX7_37100"/>
<evidence type="ECO:0000256" key="11">
    <source>
        <dbReference type="ARBA" id="ARBA00037126"/>
    </source>
</evidence>
<evidence type="ECO:0000256" key="4">
    <source>
        <dbReference type="ARBA" id="ARBA00022801"/>
    </source>
</evidence>
<keyword evidence="7" id="KW-0472">Membrane</keyword>
<evidence type="ECO:0000256" key="8">
    <source>
        <dbReference type="ARBA" id="ARBA00023180"/>
    </source>
</evidence>
<comment type="subcellular location">
    <subcellularLocation>
        <location evidence="1">Cell membrane</location>
        <topology evidence="1">Single-pass type II membrane protein</topology>
    </subcellularLocation>
</comment>
<evidence type="ECO:0000259" key="14">
    <source>
        <dbReference type="Pfam" id="PF00150"/>
    </source>
</evidence>
<reference evidence="15 16" key="1">
    <citation type="journal article" date="2019" name="Int. J. Syst. Evol. Microbiol.">
        <title>Capsulimonas corticalis gen. nov., sp. nov., an aerobic capsulated bacterium, of a novel bacterial order, Capsulimonadales ord. nov., of the class Armatimonadia of the phylum Armatimonadetes.</title>
        <authorList>
            <person name="Li J."/>
            <person name="Kudo C."/>
            <person name="Tonouchi A."/>
        </authorList>
    </citation>
    <scope>NUCLEOTIDE SEQUENCE [LARGE SCALE GENOMIC DNA]</scope>
    <source>
        <strain evidence="15 16">AX-7</strain>
    </source>
</reference>
<keyword evidence="8" id="KW-0325">Glycoprotein</keyword>
<evidence type="ECO:0000256" key="12">
    <source>
        <dbReference type="ARBA" id="ARBA00041260"/>
    </source>
</evidence>
<dbReference type="GO" id="GO:0008422">
    <property type="term" value="F:beta-glucosidase activity"/>
    <property type="evidence" value="ECO:0007669"/>
    <property type="project" value="TreeGrafter"/>
</dbReference>
<name>A0A402D1C2_9BACT</name>
<gene>
    <name evidence="15" type="ORF">CCAX7_37100</name>
</gene>
<comment type="similarity">
    <text evidence="13">Belongs to the glycosyl hydrolase 5 (cellulase A) family.</text>
</comment>
<keyword evidence="5" id="KW-0735">Signal-anchor</keyword>
<evidence type="ECO:0000313" key="16">
    <source>
        <dbReference type="Proteomes" id="UP000287394"/>
    </source>
</evidence>
<evidence type="ECO:0000256" key="6">
    <source>
        <dbReference type="ARBA" id="ARBA00022989"/>
    </source>
</evidence>
<dbReference type="InterPro" id="IPR050386">
    <property type="entry name" value="Glycosyl_hydrolase_5"/>
</dbReference>
<evidence type="ECO:0000256" key="7">
    <source>
        <dbReference type="ARBA" id="ARBA00023136"/>
    </source>
</evidence>
<keyword evidence="9 13" id="KW-0326">Glycosidase</keyword>
<keyword evidence="4 13" id="KW-0378">Hydrolase</keyword>
<keyword evidence="3" id="KW-0812">Transmembrane</keyword>
<dbReference type="GO" id="GO:0005576">
    <property type="term" value="C:extracellular region"/>
    <property type="evidence" value="ECO:0007669"/>
    <property type="project" value="TreeGrafter"/>
</dbReference>
<proteinExistence type="inferred from homology"/>
<keyword evidence="10" id="KW-0961">Cell wall biogenesis/degradation</keyword>
<organism evidence="15 16">
    <name type="scientific">Capsulimonas corticalis</name>
    <dbReference type="NCBI Taxonomy" id="2219043"/>
    <lineage>
        <taxon>Bacteria</taxon>
        <taxon>Bacillati</taxon>
        <taxon>Armatimonadota</taxon>
        <taxon>Armatimonadia</taxon>
        <taxon>Capsulimonadales</taxon>
        <taxon>Capsulimonadaceae</taxon>
        <taxon>Capsulimonas</taxon>
    </lineage>
</organism>
<dbReference type="GO" id="GO:0005886">
    <property type="term" value="C:plasma membrane"/>
    <property type="evidence" value="ECO:0007669"/>
    <property type="project" value="UniProtKB-SubCell"/>
</dbReference>
<evidence type="ECO:0000256" key="3">
    <source>
        <dbReference type="ARBA" id="ARBA00022692"/>
    </source>
</evidence>
<dbReference type="SUPFAM" id="SSF51445">
    <property type="entry name" value="(Trans)glycosidases"/>
    <property type="match status" value="1"/>
</dbReference>
<dbReference type="GO" id="GO:0009251">
    <property type="term" value="P:glucan catabolic process"/>
    <property type="evidence" value="ECO:0007669"/>
    <property type="project" value="TreeGrafter"/>
</dbReference>
<sequence length="408" mass="45549">MKTFLPCLLALTATLFPIAGAHAAAPPSMLHAEGDKIVDAKGRPIVLRGVNLGGWLVEEPWMQPFVTKPPVGSAEPPVQDHVTLWKTVEKRLGADAKIKMRTAFRDAWLNESDFDRIHAAGFNCVRLPFLASLVDEPGGLDWLDRAVAWAGKRQIYVILDLHGAPGGQSDQMHTGQAGVNQFFKDDKNVHAAEDLWTRLARRFRKSSAVAGYDLVNEPMGAANSAALYVVQNDLYQAVRAGDPNHLVFVEDGYKGIKDMPDPSVLGWTNVVMSIHYYNFGAKTPEDQTKSSDGMVSDIRAEREKRKVPYYLGEFCMEPHGTPETLARFVDAMQDQSISWSSWTYKITWVKGGQSQWGLYSNVKPITPLDPFQDTQAQWIQKCSQLKTENLDEYHNITTVYREASAKSH</sequence>
<evidence type="ECO:0000256" key="2">
    <source>
        <dbReference type="ARBA" id="ARBA00022475"/>
    </source>
</evidence>
<evidence type="ECO:0000256" key="13">
    <source>
        <dbReference type="RuleBase" id="RU361153"/>
    </source>
</evidence>
<evidence type="ECO:0000256" key="5">
    <source>
        <dbReference type="ARBA" id="ARBA00022968"/>
    </source>
</evidence>
<dbReference type="InterPro" id="IPR017853">
    <property type="entry name" value="GH"/>
</dbReference>
<evidence type="ECO:0000256" key="1">
    <source>
        <dbReference type="ARBA" id="ARBA00004401"/>
    </source>
</evidence>
<dbReference type="EMBL" id="AP025739">
    <property type="protein sequence ID" value="BDI31659.1"/>
    <property type="molecule type" value="Genomic_DNA"/>
</dbReference>
<evidence type="ECO:0000256" key="10">
    <source>
        <dbReference type="ARBA" id="ARBA00023316"/>
    </source>
</evidence>
<dbReference type="OrthoDB" id="9800475at2"/>
<dbReference type="GO" id="GO:0071555">
    <property type="term" value="P:cell wall organization"/>
    <property type="evidence" value="ECO:0007669"/>
    <property type="project" value="UniProtKB-KW"/>
</dbReference>
<accession>A0A402D1C2</accession>